<dbReference type="InterPro" id="IPR044861">
    <property type="entry name" value="IPNS-like_FE2OG_OXY"/>
</dbReference>
<dbReference type="EMBL" id="KQ087255">
    <property type="protein sequence ID" value="KLT39575.1"/>
    <property type="molecule type" value="Genomic_DNA"/>
</dbReference>
<dbReference type="AlphaFoldDB" id="A0A0J0XET1"/>
<protein>
    <submittedName>
        <fullName evidence="3">Clavaminate synthase-like protein</fullName>
    </submittedName>
</protein>
<dbReference type="GO" id="GO:0046872">
    <property type="term" value="F:metal ion binding"/>
    <property type="evidence" value="ECO:0007669"/>
    <property type="project" value="UniProtKB-KW"/>
</dbReference>
<gene>
    <name evidence="3" type="ORF">CC85DRAFT_330650</name>
</gene>
<dbReference type="PANTHER" id="PTHR47990">
    <property type="entry name" value="2-OXOGLUTARATE (2OG) AND FE(II)-DEPENDENT OXYGENASE SUPERFAMILY PROTEIN-RELATED"/>
    <property type="match status" value="1"/>
</dbReference>
<accession>A0A0J0XET1</accession>
<evidence type="ECO:0000256" key="1">
    <source>
        <dbReference type="RuleBase" id="RU003682"/>
    </source>
</evidence>
<dbReference type="STRING" id="879819.A0A0J0XET1"/>
<keyword evidence="4" id="KW-1185">Reference proteome</keyword>
<dbReference type="OrthoDB" id="288590at2759"/>
<dbReference type="InterPro" id="IPR027443">
    <property type="entry name" value="IPNS-like_sf"/>
</dbReference>
<dbReference type="InterPro" id="IPR050231">
    <property type="entry name" value="Iron_ascorbate_oxido_reductase"/>
</dbReference>
<evidence type="ECO:0000313" key="3">
    <source>
        <dbReference type="EMBL" id="KLT39575.1"/>
    </source>
</evidence>
<keyword evidence="1" id="KW-0408">Iron</keyword>
<keyword evidence="1" id="KW-0560">Oxidoreductase</keyword>
<name>A0A0J0XET1_9TREE</name>
<dbReference type="Pfam" id="PF03171">
    <property type="entry name" value="2OG-FeII_Oxy"/>
    <property type="match status" value="1"/>
</dbReference>
<dbReference type="InterPro" id="IPR026992">
    <property type="entry name" value="DIOX_N"/>
</dbReference>
<feature type="domain" description="Fe2OG dioxygenase" evidence="2">
    <location>
        <begin position="176"/>
        <end position="276"/>
    </location>
</feature>
<keyword evidence="1" id="KW-0479">Metal-binding</keyword>
<dbReference type="InterPro" id="IPR005123">
    <property type="entry name" value="Oxoglu/Fe-dep_dioxygenase_dom"/>
</dbReference>
<organism evidence="3 4">
    <name type="scientific">Cutaneotrichosporon oleaginosum</name>
    <dbReference type="NCBI Taxonomy" id="879819"/>
    <lineage>
        <taxon>Eukaryota</taxon>
        <taxon>Fungi</taxon>
        <taxon>Dikarya</taxon>
        <taxon>Basidiomycota</taxon>
        <taxon>Agaricomycotina</taxon>
        <taxon>Tremellomycetes</taxon>
        <taxon>Trichosporonales</taxon>
        <taxon>Trichosporonaceae</taxon>
        <taxon>Cutaneotrichosporon</taxon>
    </lineage>
</organism>
<dbReference type="Pfam" id="PF14226">
    <property type="entry name" value="DIOX_N"/>
    <property type="match status" value="1"/>
</dbReference>
<evidence type="ECO:0000313" key="4">
    <source>
        <dbReference type="Proteomes" id="UP000053611"/>
    </source>
</evidence>
<dbReference type="Proteomes" id="UP000053611">
    <property type="component" value="Unassembled WGS sequence"/>
</dbReference>
<evidence type="ECO:0000259" key="2">
    <source>
        <dbReference type="PROSITE" id="PS51471"/>
    </source>
</evidence>
<proteinExistence type="inferred from homology"/>
<sequence length="330" mass="36461">MTDAAHPDPARRRAVAAEIRAACLNQGFFYRATFKNHGVSRDVVDAAFGQSHAFFGLGEEVKRSIDISKSSNFRGFMALQTESHDSTGKGDYHEAFNLGLDPSLAPDSMGVGRDSKLQHGENLWPEAEMWDGAAQFKSATLAYYSAILALGQRLFPLIALALDLPEDFFSDKIQHPAAIMRLLFYPALGAAEPIPGIGAHTDFECFTILKQDDVPALQVANRRGEWLDAPCIPDTFVVNIGDQLARWTNDIFVSTRHRVLATPDRDRYSIPFFFGCDHDVVMHPIPTCVSADRPNRYEVMTAGDYVHQRLSEVYAAGLKGPEGAEKVEAK</sequence>
<dbReference type="Gene3D" id="2.60.120.330">
    <property type="entry name" value="B-lactam Antibiotic, Isopenicillin N Synthase, Chain"/>
    <property type="match status" value="1"/>
</dbReference>
<dbReference type="SUPFAM" id="SSF51197">
    <property type="entry name" value="Clavaminate synthase-like"/>
    <property type="match status" value="1"/>
</dbReference>
<reference evidence="3 4" key="1">
    <citation type="submission" date="2015-03" db="EMBL/GenBank/DDBJ databases">
        <title>Genomics and transcriptomics of the oil-accumulating basidiomycete yeast T. oleaginosus allow insights into substrate utilization and the diverse evolutionary trajectories of mating systems in fungi.</title>
        <authorList>
            <consortium name="DOE Joint Genome Institute"/>
            <person name="Kourist R."/>
            <person name="Kracht O."/>
            <person name="Bracharz F."/>
            <person name="Lipzen A."/>
            <person name="Nolan M."/>
            <person name="Ohm R."/>
            <person name="Grigoriev I."/>
            <person name="Sun S."/>
            <person name="Heitman J."/>
            <person name="Bruck T."/>
            <person name="Nowrousian M."/>
        </authorList>
    </citation>
    <scope>NUCLEOTIDE SEQUENCE [LARGE SCALE GENOMIC DNA]</scope>
    <source>
        <strain evidence="3 4">IBC0246</strain>
    </source>
</reference>
<dbReference type="PROSITE" id="PS51471">
    <property type="entry name" value="FE2OG_OXY"/>
    <property type="match status" value="1"/>
</dbReference>
<dbReference type="GO" id="GO:0016491">
    <property type="term" value="F:oxidoreductase activity"/>
    <property type="evidence" value="ECO:0007669"/>
    <property type="project" value="UniProtKB-KW"/>
</dbReference>
<comment type="similarity">
    <text evidence="1">Belongs to the iron/ascorbate-dependent oxidoreductase family.</text>
</comment>
<dbReference type="PRINTS" id="PR00682">
    <property type="entry name" value="IPNSYNTHASE"/>
</dbReference>